<dbReference type="InterPro" id="IPR013651">
    <property type="entry name" value="ATP-grasp_RimK-type"/>
</dbReference>
<dbReference type="OrthoDB" id="583309at2"/>
<dbReference type="GO" id="GO:0009432">
    <property type="term" value="P:SOS response"/>
    <property type="evidence" value="ECO:0007669"/>
    <property type="project" value="TreeGrafter"/>
</dbReference>
<dbReference type="SUPFAM" id="SSF56059">
    <property type="entry name" value="Glutathione synthetase ATP-binding domain-like"/>
    <property type="match status" value="1"/>
</dbReference>
<evidence type="ECO:0000313" key="4">
    <source>
        <dbReference type="Proteomes" id="UP000199592"/>
    </source>
</evidence>
<keyword evidence="3" id="KW-0436">Ligase</keyword>
<organism evidence="3 4">
    <name type="scientific">Flagellimonas zhangzhouensis</name>
    <dbReference type="NCBI Taxonomy" id="1073328"/>
    <lineage>
        <taxon>Bacteria</taxon>
        <taxon>Pseudomonadati</taxon>
        <taxon>Bacteroidota</taxon>
        <taxon>Flavobacteriia</taxon>
        <taxon>Flavobacteriales</taxon>
        <taxon>Flavobacteriaceae</taxon>
        <taxon>Flagellimonas</taxon>
    </lineage>
</organism>
<protein>
    <submittedName>
        <fullName evidence="3">Glutathione synthase/RimK-type ligase, ATP-grasp superfamily</fullName>
    </submittedName>
</protein>
<name>A0A1H2XR53_9FLAO</name>
<dbReference type="GO" id="GO:0005524">
    <property type="term" value="F:ATP binding"/>
    <property type="evidence" value="ECO:0007669"/>
    <property type="project" value="UniProtKB-UniRule"/>
</dbReference>
<dbReference type="STRING" id="1073328.SAMN05216294_2767"/>
<dbReference type="Gene3D" id="3.30.470.20">
    <property type="entry name" value="ATP-grasp fold, B domain"/>
    <property type="match status" value="1"/>
</dbReference>
<feature type="domain" description="ATP-grasp" evidence="2">
    <location>
        <begin position="118"/>
        <end position="304"/>
    </location>
</feature>
<dbReference type="GO" id="GO:0005737">
    <property type="term" value="C:cytoplasm"/>
    <property type="evidence" value="ECO:0007669"/>
    <property type="project" value="TreeGrafter"/>
</dbReference>
<dbReference type="InterPro" id="IPR011761">
    <property type="entry name" value="ATP-grasp"/>
</dbReference>
<dbReference type="GO" id="GO:0046872">
    <property type="term" value="F:metal ion binding"/>
    <property type="evidence" value="ECO:0007669"/>
    <property type="project" value="InterPro"/>
</dbReference>
<dbReference type="EMBL" id="FNMY01000004">
    <property type="protein sequence ID" value="SDW94809.1"/>
    <property type="molecule type" value="Genomic_DNA"/>
</dbReference>
<sequence length="304" mass="35814">MILIITHRTDYTADFVINKLNQRNIPYKRLNCEDLISQDYAFEINQDFDFYFHGCKTFTSGWFRRTKLPQIQGLTEEERLYLLGEYDALIKNIVSSIDCQWLSQPRHIYFAENKTVQLRKAKELGFNIPPTLITNKKEMVKSFYDRYNGNIIIKPISKTRIDYREQPGFIFTNVVGENVIKNLNSFDMNPCILQKNIEKKYEIRVTVVKDKVFAAAVDSQEDEDTKVDWRRKKLKFRETRLPKTIEQQCVQIVKECNLGFGAIDMIKTMENEYFFLELNPNGQWAWIELQTGQKISEAIINGLT</sequence>
<reference evidence="4" key="1">
    <citation type="submission" date="2016-10" db="EMBL/GenBank/DDBJ databases">
        <authorList>
            <person name="Varghese N."/>
            <person name="Submissions S."/>
        </authorList>
    </citation>
    <scope>NUCLEOTIDE SEQUENCE [LARGE SCALE GENOMIC DNA]</scope>
    <source>
        <strain evidence="4">DSM 25030</strain>
    </source>
</reference>
<keyword evidence="1" id="KW-0547">Nucleotide-binding</keyword>
<dbReference type="PANTHER" id="PTHR21621:SF0">
    <property type="entry name" value="BETA-CITRYLGLUTAMATE SYNTHASE B-RELATED"/>
    <property type="match status" value="1"/>
</dbReference>
<evidence type="ECO:0000313" key="3">
    <source>
        <dbReference type="EMBL" id="SDW94809.1"/>
    </source>
</evidence>
<dbReference type="RefSeq" id="WP_090297736.1">
    <property type="nucleotide sequence ID" value="NZ_FNKI01000003.1"/>
</dbReference>
<evidence type="ECO:0000259" key="2">
    <source>
        <dbReference type="PROSITE" id="PS50975"/>
    </source>
</evidence>
<dbReference type="PANTHER" id="PTHR21621">
    <property type="entry name" value="RIBOSOMAL PROTEIN S6 MODIFICATION PROTEIN"/>
    <property type="match status" value="1"/>
</dbReference>
<dbReference type="Pfam" id="PF08443">
    <property type="entry name" value="RimK"/>
    <property type="match status" value="1"/>
</dbReference>
<keyword evidence="4" id="KW-1185">Reference proteome</keyword>
<evidence type="ECO:0000256" key="1">
    <source>
        <dbReference type="PROSITE-ProRule" id="PRU00409"/>
    </source>
</evidence>
<dbReference type="PROSITE" id="PS50975">
    <property type="entry name" value="ATP_GRASP"/>
    <property type="match status" value="1"/>
</dbReference>
<dbReference type="GO" id="GO:0018169">
    <property type="term" value="F:ribosomal S6-glutamic acid ligase activity"/>
    <property type="evidence" value="ECO:0007669"/>
    <property type="project" value="TreeGrafter"/>
</dbReference>
<dbReference type="AlphaFoldDB" id="A0A1H2XR53"/>
<dbReference type="Proteomes" id="UP000199592">
    <property type="component" value="Unassembled WGS sequence"/>
</dbReference>
<gene>
    <name evidence="3" type="ORF">SAMN04487892_2761</name>
</gene>
<keyword evidence="1" id="KW-0067">ATP-binding</keyword>
<proteinExistence type="predicted"/>
<accession>A0A1H2XR53</accession>